<feature type="coiled-coil region" evidence="1">
    <location>
        <begin position="690"/>
        <end position="717"/>
    </location>
</feature>
<feature type="region of interest" description="Disordered" evidence="2">
    <location>
        <begin position="4085"/>
        <end position="4114"/>
    </location>
</feature>
<dbReference type="InterPro" id="IPR031248">
    <property type="entry name" value="RNF213"/>
</dbReference>
<evidence type="ECO:0000313" key="3">
    <source>
        <dbReference type="EMBL" id="CAB4017022.1"/>
    </source>
</evidence>
<dbReference type="GO" id="GO:0004842">
    <property type="term" value="F:ubiquitin-protein transferase activity"/>
    <property type="evidence" value="ECO:0007669"/>
    <property type="project" value="InterPro"/>
</dbReference>
<dbReference type="PANTHER" id="PTHR22605:SF1">
    <property type="entry name" value="RZ-TYPE DOMAIN-CONTAINING PROTEIN"/>
    <property type="match status" value="1"/>
</dbReference>
<name>A0A6S7JK04_PARCT</name>
<keyword evidence="4" id="KW-1185">Reference proteome</keyword>
<dbReference type="GO" id="GO:0005524">
    <property type="term" value="F:ATP binding"/>
    <property type="evidence" value="ECO:0007669"/>
    <property type="project" value="InterPro"/>
</dbReference>
<evidence type="ECO:0000313" key="4">
    <source>
        <dbReference type="Proteomes" id="UP001152795"/>
    </source>
</evidence>
<organism evidence="3 4">
    <name type="scientific">Paramuricea clavata</name>
    <name type="common">Red gorgonian</name>
    <name type="synonym">Violescent sea-whip</name>
    <dbReference type="NCBI Taxonomy" id="317549"/>
    <lineage>
        <taxon>Eukaryota</taxon>
        <taxon>Metazoa</taxon>
        <taxon>Cnidaria</taxon>
        <taxon>Anthozoa</taxon>
        <taxon>Octocorallia</taxon>
        <taxon>Malacalcyonacea</taxon>
        <taxon>Plexauridae</taxon>
        <taxon>Paramuricea</taxon>
    </lineage>
</organism>
<dbReference type="Gene3D" id="3.40.50.300">
    <property type="entry name" value="P-loop containing nucleotide triphosphate hydrolases"/>
    <property type="match status" value="2"/>
</dbReference>
<evidence type="ECO:0000256" key="1">
    <source>
        <dbReference type="SAM" id="Coils"/>
    </source>
</evidence>
<protein>
    <submittedName>
        <fullName evidence="3">E3 ubiquitin- ligase RNF213</fullName>
    </submittedName>
</protein>
<evidence type="ECO:0000256" key="2">
    <source>
        <dbReference type="SAM" id="MobiDB-lite"/>
    </source>
</evidence>
<dbReference type="Proteomes" id="UP001152795">
    <property type="component" value="Unassembled WGS sequence"/>
</dbReference>
<dbReference type="InterPro" id="IPR003959">
    <property type="entry name" value="ATPase_AAA_core"/>
</dbReference>
<reference evidence="3" key="1">
    <citation type="submission" date="2020-04" db="EMBL/GenBank/DDBJ databases">
        <authorList>
            <person name="Alioto T."/>
            <person name="Alioto T."/>
            <person name="Gomez Garrido J."/>
        </authorList>
    </citation>
    <scope>NUCLEOTIDE SEQUENCE</scope>
    <source>
        <strain evidence="3">A484AB</strain>
    </source>
</reference>
<dbReference type="SMART" id="SM00382">
    <property type="entry name" value="AAA"/>
    <property type="match status" value="2"/>
</dbReference>
<dbReference type="GO" id="GO:0016874">
    <property type="term" value="F:ligase activity"/>
    <property type="evidence" value="ECO:0007669"/>
    <property type="project" value="UniProtKB-KW"/>
</dbReference>
<proteinExistence type="predicted"/>
<keyword evidence="3" id="KW-0436">Ligase</keyword>
<dbReference type="FunFam" id="3.40.50.300:FF:003494">
    <property type="entry name" value="Predicted protein"/>
    <property type="match status" value="1"/>
</dbReference>
<comment type="caution">
    <text evidence="3">The sequence shown here is derived from an EMBL/GenBank/DDBJ whole genome shotgun (WGS) entry which is preliminary data.</text>
</comment>
<dbReference type="SUPFAM" id="SSF52540">
    <property type="entry name" value="P-loop containing nucleoside triphosphate hydrolases"/>
    <property type="match status" value="2"/>
</dbReference>
<dbReference type="Pfam" id="PF00004">
    <property type="entry name" value="AAA"/>
    <property type="match status" value="1"/>
</dbReference>
<feature type="non-terminal residue" evidence="3">
    <location>
        <position position="4114"/>
    </location>
</feature>
<dbReference type="PANTHER" id="PTHR22605">
    <property type="entry name" value="RZ-TYPE DOMAIN-CONTAINING PROTEIN"/>
    <property type="match status" value="1"/>
</dbReference>
<sequence length="4114" mass="470344">SLDKVSSEGKVSAEVRSTIEGVKTCFRLSFSGVLEYPGVNSISISSSVHLHRKILRNCKRISMDTSYLIINILLIATFLYKNDSIELRYSDYEDLFQFLSHFQPPQLHFNLPITPCALTFIRETSFVLTKNERYLERYKKFKDGKLICQHLKMCIEEGNVSIKFLEEIKNNTEKVTMLCAGVTNYTSTFSADRFKKGMVDRISELTNIVQDCSEKFMLLGSMMDYGRKISDDIHSIQGFQTLIEAFNERNKSWCTKRVNELQDDAFWGPLSPLIRPAKTLQPLMNSLSFMTVAKKGLEESGSDESENATPRDFYSLIHFLTNNAIKELHSQWNPVLKDPGSLSVETMKTLLGTLKNQNRLDEELELLEKYFQRPFSPNVKIYIEDYVKYPNVLEQVRHVIGILDIFGLADPTNETMSVLLQFETMLDNINERTLAALHQVMEDVTGIVSAFSGEDLDCVIEELSRSSALLGFMEEIVDEDIRFLIDAVEEHSDQFVSESSVSDLIDVHGFLAPLIKRKNQKNCNAQDLLKMLKKSCLSHKDIASKIKQSSTNVNSLRGLYTSIANRGEITKEIISNCLSKGVYVVSLNDGTCEASMSYHLTGNSDSKGTSCNYSLSDLHDLRSRAHLIVSSHKNAFKVTSSHSKESSEDIDFDEFINQVNLLTEISILLSKLRFSGYVKYRGFWTKMRSTKDLRNKRDSLQQDLETWESILSKARADCYFLNYYRSDQLCVLYDFLINKSNVNCELEVLSLIHFVDRTITKQQLEQHQNSHSDNNPSLFLSTIGQALENIFINLQRVVRRIPDDGQSRSYVKLEATVTSGEIFIATLEPDSSLTANVILTLFENTSNAYPEPYQIVFCSSQTTWEEIHLLLQRCFAKSKNIDYSSLFCIANVELLPNELQFKLVDAIKEKQKCYQSSKDVKQCADYQLALICRGGEHHHIVEEFAQYSHHIAGMMDHVLTDRLKSGWPDVKMITSTLPGLGKTEYIKREAQEKDLNIVTFSISGPFEPSRLVQRLKKLHLKKYHCLHLAIGDVSNPLLLDTFLFQLIVTGMISAGMQFYHLPTTHVYIEIANTLNDALRESLVVSKYFTRIHLEWQNYSNLLVSPEITSNVQVVCQYLDIFDRACIESNEVHFSGPEKTKPLSAFRCQELLARYFSSDADITFTVLNTFLGVLADQFLKFSKSTFFRIARLKSMLGEEAKNVRTNLFRALLEVSKEFASRAITTKTVSSRDVQKLSQEESVKAFDKALASTVTCAENMVKRVEGMIQWEDSNHLLVVFHGLNSQAITAVYRNKSGVPLSVEKLLKSQEVKGNKELEDFKVLTQEQLQEKIEKIACMKLTEKKNMFSTYALTPDNILKMILIILRVRANIPVIIMGETGCGKTSLVRYLANMCGIKFFIFNFHAGISEDKIIEFIAEREKDSRGIGDQIWIFLDEINTCDHLGLIGGLMCHHSLLGRPLSKNLVFLAACNPYKLRPEEHIKTAGLEGKNITDEYSGLVYRVHPLPEAMIDYVWDYGFLAEKDERDYIQRMVSVLPKEHEHVLVDVLAASQKFIREAEKNHFCVSLRDVHRCILLVNWFQEMHKKRKELKCDKDFTSHHLWENCCMSERYNEKPMIKSIVLALAHCYLSRLPTAKLRQDYREQMMKLFGKNGTMMNKSGSVDSFSAIVRMEEEDYLHRMELPPGTAKNAALRENVFVMLVSILNRIPVFVVGKPGCSKSLSIQLIRSNLRGRDSRDSLFRKLPQLYVVSYQGSESSTSEGIIKVFDKARKYKSHNKDGNVLPVVLLDEVGLAENSKYNPLKVLHSLLEPGEGELPDVAVVGISNWSLDAAKMNRAIHLSRPEPTKDDLYETGHSLHYADDGDNRQYLGRRELQCLAEGYFEYQAQQSHANFHGLRDYYSLIKSLTGCSNFEQVNISLQRNFGGLLGEVTNIQKIFLDKLKKLMASSGQDIIPVTRLIQENLADPHARHLMLITTGDSAIGILKQSLAQLEKETITIYGSHFEEDLSEEYNYRILSRIILCMERDCVLILRDLERIYGSLYDMLNQNYAVVGNRKNCRVALGAYSNPMCQVNDGFRCIVLIDQNKVDFSDPPFLNRFEKQLLGFSDVVTEDQQNVITELRDWVKEMSTVEGLESHFNESDMFIGFHEDTLPSLVLSHAQVQDSSPEDVFKKCKDDLMWIASPDGVLRTRKCNLLRVDSHEVQELSNEYFKKPLHQGFAAFMEHVLNNHQKISFFAGDEIGSKTIVMTFSNIHTDIRQCLGNGFRSQVERLSAYKSEKQLAERIDDFWNAPERELLVLQCKPELDGTHLLLARSIIEEKRNSYKQCSSEMEAQGCKHVCIVVHVQRGEATGTWQFSFLCGWRQVFLDVLEAPLVPLNEVLGESVQKLLTSSIWPISRIAQNDLLWCFTCIKYTRSQRPFDAVLRIAKNLFNSEEVSRVIEELILQSIDLNAFEQTHDFKESWQVRVACDRQSLINSATLYCAMEQFVSLLVRTPLAKIVYFLEKENAWPPHLVIYSEEKISKFESLWRKFILNEAVFKISEIPEPRGAESYVLESASLDLCLPYSQVVIRKVDDVKELFLEEYATLVENEDNLDGNGQLMQSIRIEQLKRFSEIISNLVPELHCFTFICYDSYMKDLFDITTADSSKLSRSERVSIAQAVFVSEIKRNLPAKNMTEFFALLHTFVWIYRERILSLLRMVDCCQSFISCEVLSSVTDAICSEEVVFVKNEEEDTCDTVESKELGVSIMHDSENESEDFGSQERETKQLTATENENVPETTINLVTQPETHKTETNVADMELECRAPLENVQKNVEEVINNETEIDGLGVSFGDILVTAYSEEMFPSREVVQETNGGLESWMRNAKLLISLAFNINEDSPAFHYLRLCVDFSQIIFASNTLPSHLSSLYILSEIGNDLKPEYLDHDESFQMITEQLITPLIEAMRDHTDKQQALQKFLALFYGRCIDTNVDTSSARLIVEHVLSLERPELVMMMNPIILRLLVVEEEQSPGIFVDIITNPSVIENCPCLQNIDEVFKDCFSNGLIHHDSYPAVMICDLIQSLLNFEDKFSIDDIDSSDCRVLLLAKSAKTLLSQRDEESCGLTVLSAVAFLRGFFTTLAQSIAGNLNFLNGENPPDPVMIEVNSLLNDPRSSLKPFFLKQLSRYANLYDVQKWCVGNKVLPTIEELWRNEKSEADKVVFTSVFKFPEYNEAKAAYWKLTSNEESTMKEFLTKCLGSPNHAYALFGILVNMVFLKRAVRKLTDKDEQLVNWFVEKITSLPWFYQELLLRVLGRCDFHCPQLQLSPESSVEDVEIALLILHIACVVATSALKEHLPIYRYFTNPLTSQHPCVLAHCDEELHSVFEFLPSIKGSLPVTCTCGLRLAFKDANNVCPHCHQDLSNEIISNISSETTDKLSRSVKAVTRVELDTCAKHMSPAVYRALRVIVYSSYYAGIALGTSSDGKLSAVLNTLCGNGTECSNPADLCFENVETDLSHLKDILCCKKDIAIKVMHLVIEKSSDLIRRGDQLQGNSSSTQRMRREWETTFSKLTEPVFSNARKSSKELKEMTKLQQTEVHSDNISIESCILELDDYPPESGEQKQPLKRLYRLTKQPSFEDFRSVFLYSRSEVQVKHRFLTLFFAKFDQLPIIGNLHHLLKWSRLVSSALTHRISRKDAESKSINDFISGHLLELRRSQKQVETLKELFNNFKGAWNDMRHLVNQELMDKDIEEMPRLRETDYVAYCLTESDNGIYLLTAIRILVSSQNLILDEIISLSSLHQYPALSFLEKDNSSGVMAISIQQVKEKEIISFQWSDDLFKYAQNNLEYGKGEEIVYDFERIEKELATKVGFGKCYLTETLNKFIFAKELFHSCGPLLTEIRSLMTRNASLPEEVRKGLFKLKERRIKEAQDLLQHIEVLIFLLKPQLKNFDVNMTLEELVEKWLSMLPSPFPVTLLPQPRSSIKIKHIAALYEALEDVLADGAIEGLADRFSIKLTMDMTEKLNAVVNKEIDQLKPHNFLKALRRFVFRYLSSETERYWPEESTSLQSCLKEPSLWSPFQPPNLHEIPPEISIQYIHWLVKFLEDLDQEKKVPVRRPGVGSLPRHTQKNKQPGGRRTSRFCYA</sequence>
<dbReference type="InterPro" id="IPR027417">
    <property type="entry name" value="P-loop_NTPase"/>
</dbReference>
<dbReference type="EMBL" id="CACRXK020009363">
    <property type="protein sequence ID" value="CAB4017022.1"/>
    <property type="molecule type" value="Genomic_DNA"/>
</dbReference>
<feature type="region of interest" description="Disordered" evidence="2">
    <location>
        <begin position="2746"/>
        <end position="2769"/>
    </location>
</feature>
<dbReference type="CDD" id="cd00009">
    <property type="entry name" value="AAA"/>
    <property type="match status" value="1"/>
</dbReference>
<gene>
    <name evidence="3" type="ORF">PACLA_8A017774</name>
</gene>
<keyword evidence="1" id="KW-0175">Coiled coil</keyword>
<dbReference type="InterPro" id="IPR003593">
    <property type="entry name" value="AAA+_ATPase"/>
</dbReference>
<dbReference type="OrthoDB" id="2400221at2759"/>
<accession>A0A6S7JK04</accession>
<dbReference type="GO" id="GO:0016887">
    <property type="term" value="F:ATP hydrolysis activity"/>
    <property type="evidence" value="ECO:0007669"/>
    <property type="project" value="InterPro"/>
</dbReference>